<sequence>MLQMSRPLILLVLGLAVSAAASAQEAADSPFGTAPLTEAEAARPAAPIRPLMRPQVRTGGGDVGDLDTYADAGRAGFATSRSDINQDIGLTPIIELTTPKLVTKGGGF</sequence>
<dbReference type="AlphaFoldDB" id="K9HXB7"/>
<evidence type="ECO:0000256" key="2">
    <source>
        <dbReference type="SAM" id="SignalP"/>
    </source>
</evidence>
<accession>K9HXB7</accession>
<evidence type="ECO:0000313" key="3">
    <source>
        <dbReference type="EMBL" id="EKV32821.1"/>
    </source>
</evidence>
<feature type="chain" id="PRO_5003930327" description="TonB-dependent receptor" evidence="2">
    <location>
        <begin position="24"/>
        <end position="108"/>
    </location>
</feature>
<proteinExistence type="predicted"/>
<feature type="region of interest" description="Disordered" evidence="1">
    <location>
        <begin position="27"/>
        <end position="65"/>
    </location>
</feature>
<dbReference type="EMBL" id="ANHY01000002">
    <property type="protein sequence ID" value="EKV32821.1"/>
    <property type="molecule type" value="Genomic_DNA"/>
</dbReference>
<feature type="signal peptide" evidence="2">
    <location>
        <begin position="1"/>
        <end position="23"/>
    </location>
</feature>
<reference evidence="3 4" key="1">
    <citation type="journal article" date="2013" name="Genome Announc.">
        <title>Draft Genome Sequence of an Alphaproteobacterium, Caenispirillum salinarum AK4(T), Isolated from a Solar Saltern.</title>
        <authorList>
            <person name="Khatri I."/>
            <person name="Singh A."/>
            <person name="Korpole S."/>
            <person name="Pinnaka A.K."/>
            <person name="Subramanian S."/>
        </authorList>
    </citation>
    <scope>NUCLEOTIDE SEQUENCE [LARGE SCALE GENOMIC DNA]</scope>
    <source>
        <strain evidence="3 4">AK4</strain>
    </source>
</reference>
<keyword evidence="4" id="KW-1185">Reference proteome</keyword>
<keyword evidence="2" id="KW-0732">Signal</keyword>
<evidence type="ECO:0000256" key="1">
    <source>
        <dbReference type="SAM" id="MobiDB-lite"/>
    </source>
</evidence>
<name>K9HXB7_9PROT</name>
<dbReference type="RefSeq" id="WP_009538648.1">
    <property type="nucleotide sequence ID" value="NZ_ANHY01000002.1"/>
</dbReference>
<organism evidence="3 4">
    <name type="scientific">Caenispirillum salinarum AK4</name>
    <dbReference type="NCBI Taxonomy" id="1238182"/>
    <lineage>
        <taxon>Bacteria</taxon>
        <taxon>Pseudomonadati</taxon>
        <taxon>Pseudomonadota</taxon>
        <taxon>Alphaproteobacteria</taxon>
        <taxon>Rhodospirillales</taxon>
        <taxon>Novispirillaceae</taxon>
        <taxon>Caenispirillum</taxon>
    </lineage>
</organism>
<protein>
    <recommendedName>
        <fullName evidence="5">TonB-dependent receptor</fullName>
    </recommendedName>
</protein>
<comment type="caution">
    <text evidence="3">The sequence shown here is derived from an EMBL/GenBank/DDBJ whole genome shotgun (WGS) entry which is preliminary data.</text>
</comment>
<evidence type="ECO:0000313" key="4">
    <source>
        <dbReference type="Proteomes" id="UP000009881"/>
    </source>
</evidence>
<gene>
    <name evidence="3" type="ORF">C882_1659</name>
</gene>
<dbReference type="Proteomes" id="UP000009881">
    <property type="component" value="Unassembled WGS sequence"/>
</dbReference>
<evidence type="ECO:0008006" key="5">
    <source>
        <dbReference type="Google" id="ProtNLM"/>
    </source>
</evidence>
<feature type="compositionally biased region" description="Low complexity" evidence="1">
    <location>
        <begin position="27"/>
        <end position="51"/>
    </location>
</feature>